<feature type="domain" description="Carrier" evidence="5">
    <location>
        <begin position="569"/>
        <end position="644"/>
    </location>
</feature>
<dbReference type="Proteomes" id="UP000190135">
    <property type="component" value="Unassembled WGS sequence"/>
</dbReference>
<dbReference type="SUPFAM" id="SSF52777">
    <property type="entry name" value="CoA-dependent acyltransferases"/>
    <property type="match status" value="2"/>
</dbReference>
<evidence type="ECO:0000256" key="2">
    <source>
        <dbReference type="ARBA" id="ARBA00022450"/>
    </source>
</evidence>
<dbReference type="SUPFAM" id="SSF53474">
    <property type="entry name" value="alpha/beta-Hydrolases"/>
    <property type="match status" value="1"/>
</dbReference>
<dbReference type="RefSeq" id="WP_078709790.1">
    <property type="nucleotide sequence ID" value="NZ_FUXL01000015.1"/>
</dbReference>
<dbReference type="AlphaFoldDB" id="A0A1T4SXJ5"/>
<protein>
    <submittedName>
        <fullName evidence="6">Thioesterase domain-containing protein</fullName>
    </submittedName>
</protein>
<dbReference type="SUPFAM" id="SSF47336">
    <property type="entry name" value="ACP-like"/>
    <property type="match status" value="1"/>
</dbReference>
<dbReference type="Pfam" id="PF00975">
    <property type="entry name" value="Thioesterase"/>
    <property type="match status" value="1"/>
</dbReference>
<dbReference type="SMART" id="SM00823">
    <property type="entry name" value="PKS_PP"/>
    <property type="match status" value="1"/>
</dbReference>
<sequence length="937" mass="102881">MISQAHIALEEDVDVIGTFPCSASQERFWFLDQFSPGNPALNVAVRWEIRGAISAANIEEAFRGVIARHEILRTRFLVEGGRPVQQVMRNAEFRITEVDIRAIPAAEREARMQAIAMEDGAKPFDLGRPGLIRAILIRLSNDRAILAITAHHICFDGWSIGILGREFGRIAAALDSGRDPGLPELPLQYADYALWQRAYFASDAFAEEVEEWRRQLADAPYFELEPDHPRTAQRTYRCDSATADLPPAFGERLEAEAHRRAMSPFAFGYGVLSAMLCAVAGGSPEVLLGTQLAGRSDVDLEGLIGVFINSLVLRLETSLDRSIDQHLKNADAVVKAALVRQNTPFNKLVEIVNPPRDPSRTPLVSINFQLQHAFMENARYGRMELLSVPSHAPGAIYDLNFVMVGRPNGWRMALEYNADLFDRATAENLLEHWQSAFAIAFEHSEKTIGEMGFPVIGTRPRISDAERLARIEQTLLAHDLVDHAAAIFYVDNAGQRRIQAFVTASPDAAIPVEGLPARLLADLSAEDGMEVPDGISVLHDLPRKTPVEPQPSSSERPMTLPAHGVPAMPVDATLEAKVAQIWEQVLGVSGVSAASNFFDLGGHSLLTVRMIAQVRKEFGCSLDLPAVYRNPTLRAITTQLASAMAATAPAASTAIADETADWRIVEMQTAGPGIPVITINNVGIIHAITKTTARNRRMVCVRLFEPGRDHGLSGLSLEQIASRYLEVVQAIRPKGPYVLLGECVHGVLAYEVAQQLLRRGEHVALLVTLNMWHPTYSRRLSSKQRWQIRLSQVSHNFKHVRAGKKTFVQFLGNYSLPHRLGLFRAARALGLLRAIPPRTGSAEQEDFLMTLFHARDQYVPAPYEGPILQMLTPDCPTGRGFDPTLGWDGVFTGPVTLSPVEPLGTIPTEGSGRRAIAEVVADTLVDVDASLGGSRAK</sequence>
<evidence type="ECO:0000313" key="7">
    <source>
        <dbReference type="Proteomes" id="UP000190135"/>
    </source>
</evidence>
<evidence type="ECO:0000313" key="6">
    <source>
        <dbReference type="EMBL" id="SKA32896.1"/>
    </source>
</evidence>
<dbReference type="GO" id="GO:0003824">
    <property type="term" value="F:catalytic activity"/>
    <property type="evidence" value="ECO:0007669"/>
    <property type="project" value="InterPro"/>
</dbReference>
<dbReference type="Gene3D" id="3.30.300.30">
    <property type="match status" value="1"/>
</dbReference>
<dbReference type="Gene3D" id="1.10.1200.10">
    <property type="entry name" value="ACP-like"/>
    <property type="match status" value="1"/>
</dbReference>
<dbReference type="Gene3D" id="3.30.559.10">
    <property type="entry name" value="Chloramphenicol acetyltransferase-like domain"/>
    <property type="match status" value="1"/>
</dbReference>
<dbReference type="Pfam" id="PF00550">
    <property type="entry name" value="PP-binding"/>
    <property type="match status" value="1"/>
</dbReference>
<organism evidence="6 7">
    <name type="scientific">Consotaella salsifontis</name>
    <dbReference type="NCBI Taxonomy" id="1365950"/>
    <lineage>
        <taxon>Bacteria</taxon>
        <taxon>Pseudomonadati</taxon>
        <taxon>Pseudomonadota</taxon>
        <taxon>Alphaproteobacteria</taxon>
        <taxon>Hyphomicrobiales</taxon>
        <taxon>Aurantimonadaceae</taxon>
        <taxon>Consotaella</taxon>
    </lineage>
</organism>
<evidence type="ECO:0000256" key="4">
    <source>
        <dbReference type="SAM" id="MobiDB-lite"/>
    </source>
</evidence>
<dbReference type="InterPro" id="IPR045851">
    <property type="entry name" value="AMP-bd_C_sf"/>
</dbReference>
<keyword evidence="7" id="KW-1185">Reference proteome</keyword>
<dbReference type="InterPro" id="IPR001242">
    <property type="entry name" value="Condensation_dom"/>
</dbReference>
<dbReference type="SUPFAM" id="SSF56801">
    <property type="entry name" value="Acetyl-CoA synthetase-like"/>
    <property type="match status" value="1"/>
</dbReference>
<dbReference type="InterPro" id="IPR001031">
    <property type="entry name" value="Thioesterase"/>
</dbReference>
<gene>
    <name evidence="6" type="ORF">SAMN05428963_11572</name>
</gene>
<dbReference type="PROSITE" id="PS50075">
    <property type="entry name" value="CARRIER"/>
    <property type="match status" value="1"/>
</dbReference>
<dbReference type="InterPro" id="IPR036736">
    <property type="entry name" value="ACP-like_sf"/>
</dbReference>
<dbReference type="OrthoDB" id="9778690at2"/>
<keyword evidence="3" id="KW-0597">Phosphoprotein</keyword>
<dbReference type="PANTHER" id="PTHR45527:SF1">
    <property type="entry name" value="FATTY ACID SYNTHASE"/>
    <property type="match status" value="1"/>
</dbReference>
<evidence type="ECO:0000259" key="5">
    <source>
        <dbReference type="PROSITE" id="PS50075"/>
    </source>
</evidence>
<dbReference type="Gene3D" id="3.40.50.1820">
    <property type="entry name" value="alpha/beta hydrolase"/>
    <property type="match status" value="1"/>
</dbReference>
<dbReference type="GO" id="GO:0005737">
    <property type="term" value="C:cytoplasm"/>
    <property type="evidence" value="ECO:0007669"/>
    <property type="project" value="TreeGrafter"/>
</dbReference>
<dbReference type="PROSITE" id="PS00012">
    <property type="entry name" value="PHOSPHOPANTETHEINE"/>
    <property type="match status" value="1"/>
</dbReference>
<proteinExistence type="predicted"/>
<evidence type="ECO:0000256" key="3">
    <source>
        <dbReference type="ARBA" id="ARBA00022553"/>
    </source>
</evidence>
<dbReference type="GO" id="GO:0044550">
    <property type="term" value="P:secondary metabolite biosynthetic process"/>
    <property type="evidence" value="ECO:0007669"/>
    <property type="project" value="TreeGrafter"/>
</dbReference>
<reference evidence="6 7" key="1">
    <citation type="submission" date="2017-02" db="EMBL/GenBank/DDBJ databases">
        <authorList>
            <person name="Peterson S.W."/>
        </authorList>
    </citation>
    <scope>NUCLEOTIDE SEQUENCE [LARGE SCALE GENOMIC DNA]</scope>
    <source>
        <strain evidence="6 7">USBA 369</strain>
    </source>
</reference>
<dbReference type="InterPro" id="IPR006162">
    <property type="entry name" value="Ppantetheine_attach_site"/>
</dbReference>
<dbReference type="STRING" id="1365950.SAMN05428963_11572"/>
<comment type="cofactor">
    <cofactor evidence="1">
        <name>pantetheine 4'-phosphate</name>
        <dbReference type="ChEBI" id="CHEBI:47942"/>
    </cofactor>
</comment>
<name>A0A1T4SXJ5_9HYPH</name>
<dbReference type="InterPro" id="IPR009081">
    <property type="entry name" value="PP-bd_ACP"/>
</dbReference>
<dbReference type="PANTHER" id="PTHR45527">
    <property type="entry name" value="NONRIBOSOMAL PEPTIDE SYNTHETASE"/>
    <property type="match status" value="1"/>
</dbReference>
<dbReference type="InterPro" id="IPR020806">
    <property type="entry name" value="PKS_PP-bd"/>
</dbReference>
<dbReference type="GO" id="GO:0031177">
    <property type="term" value="F:phosphopantetheine binding"/>
    <property type="evidence" value="ECO:0007669"/>
    <property type="project" value="InterPro"/>
</dbReference>
<dbReference type="InterPro" id="IPR029058">
    <property type="entry name" value="AB_hydrolase_fold"/>
</dbReference>
<dbReference type="InterPro" id="IPR023213">
    <property type="entry name" value="CAT-like_dom_sf"/>
</dbReference>
<dbReference type="GO" id="GO:0043041">
    <property type="term" value="P:amino acid activation for nonribosomal peptide biosynthetic process"/>
    <property type="evidence" value="ECO:0007669"/>
    <property type="project" value="TreeGrafter"/>
</dbReference>
<dbReference type="Gene3D" id="3.30.559.30">
    <property type="entry name" value="Nonribosomal peptide synthetase, condensation domain"/>
    <property type="match status" value="1"/>
</dbReference>
<evidence type="ECO:0000256" key="1">
    <source>
        <dbReference type="ARBA" id="ARBA00001957"/>
    </source>
</evidence>
<dbReference type="CDD" id="cd19531">
    <property type="entry name" value="LCL_NRPS-like"/>
    <property type="match status" value="1"/>
</dbReference>
<accession>A0A1T4SXJ5</accession>
<dbReference type="Pfam" id="PF00668">
    <property type="entry name" value="Condensation"/>
    <property type="match status" value="1"/>
</dbReference>
<dbReference type="EMBL" id="FUXL01000015">
    <property type="protein sequence ID" value="SKA32896.1"/>
    <property type="molecule type" value="Genomic_DNA"/>
</dbReference>
<feature type="region of interest" description="Disordered" evidence="4">
    <location>
        <begin position="539"/>
        <end position="558"/>
    </location>
</feature>
<keyword evidence="2" id="KW-0596">Phosphopantetheine</keyword>